<dbReference type="Proteomes" id="UP000077266">
    <property type="component" value="Unassembled WGS sequence"/>
</dbReference>
<dbReference type="InParanoid" id="A0A165DGH7"/>
<name>A0A165DGH7_EXIGL</name>
<dbReference type="STRING" id="1314781.A0A165DGH7"/>
<gene>
    <name evidence="1" type="ORF">EXIGLDRAFT_581121</name>
</gene>
<evidence type="ECO:0000313" key="2">
    <source>
        <dbReference type="Proteomes" id="UP000077266"/>
    </source>
</evidence>
<dbReference type="AlphaFoldDB" id="A0A165DGH7"/>
<evidence type="ECO:0000313" key="1">
    <source>
        <dbReference type="EMBL" id="KZV84486.1"/>
    </source>
</evidence>
<dbReference type="EMBL" id="KV426222">
    <property type="protein sequence ID" value="KZV84486.1"/>
    <property type="molecule type" value="Genomic_DNA"/>
</dbReference>
<protein>
    <submittedName>
        <fullName evidence="1">Uncharacterized protein</fullName>
    </submittedName>
</protein>
<reference evidence="1 2" key="1">
    <citation type="journal article" date="2016" name="Mol. Biol. Evol.">
        <title>Comparative Genomics of Early-Diverging Mushroom-Forming Fungi Provides Insights into the Origins of Lignocellulose Decay Capabilities.</title>
        <authorList>
            <person name="Nagy L.G."/>
            <person name="Riley R."/>
            <person name="Tritt A."/>
            <person name="Adam C."/>
            <person name="Daum C."/>
            <person name="Floudas D."/>
            <person name="Sun H."/>
            <person name="Yadav J.S."/>
            <person name="Pangilinan J."/>
            <person name="Larsson K.H."/>
            <person name="Matsuura K."/>
            <person name="Barry K."/>
            <person name="Labutti K."/>
            <person name="Kuo R."/>
            <person name="Ohm R.A."/>
            <person name="Bhattacharya S.S."/>
            <person name="Shirouzu T."/>
            <person name="Yoshinaga Y."/>
            <person name="Martin F.M."/>
            <person name="Grigoriev I.V."/>
            <person name="Hibbett D.S."/>
        </authorList>
    </citation>
    <scope>NUCLEOTIDE SEQUENCE [LARGE SCALE GENOMIC DNA]</scope>
    <source>
        <strain evidence="1 2">HHB12029</strain>
    </source>
</reference>
<dbReference type="OrthoDB" id="2800503at2759"/>
<accession>A0A165DGH7</accession>
<keyword evidence="2" id="KW-1185">Reference proteome</keyword>
<feature type="non-terminal residue" evidence="1">
    <location>
        <position position="1"/>
    </location>
</feature>
<proteinExistence type="predicted"/>
<organism evidence="1 2">
    <name type="scientific">Exidia glandulosa HHB12029</name>
    <dbReference type="NCBI Taxonomy" id="1314781"/>
    <lineage>
        <taxon>Eukaryota</taxon>
        <taxon>Fungi</taxon>
        <taxon>Dikarya</taxon>
        <taxon>Basidiomycota</taxon>
        <taxon>Agaricomycotina</taxon>
        <taxon>Agaricomycetes</taxon>
        <taxon>Auriculariales</taxon>
        <taxon>Exidiaceae</taxon>
        <taxon>Exidia</taxon>
    </lineage>
</organism>
<feature type="non-terminal residue" evidence="1">
    <location>
        <position position="107"/>
    </location>
</feature>
<sequence>GAVLELKSMAAADWLREDARRASFQTHFAAGATIKLRPYNVLVKNVPVNFDPSNAKYLRDLEVQNGLPESVLTGARWWKPVERRRKDQQNAHMMVSFSKPEWANYAI</sequence>